<dbReference type="SMART" id="SM00345">
    <property type="entry name" value="HTH_GNTR"/>
    <property type="match status" value="1"/>
</dbReference>
<dbReference type="AlphaFoldDB" id="A0A1C3WZY3"/>
<evidence type="ECO:0000256" key="3">
    <source>
        <dbReference type="ARBA" id="ARBA00023163"/>
    </source>
</evidence>
<reference evidence="6" key="1">
    <citation type="submission" date="2016-08" db="EMBL/GenBank/DDBJ databases">
        <authorList>
            <person name="Varghese N."/>
            <person name="Submissions Spin"/>
        </authorList>
    </citation>
    <scope>NUCLEOTIDE SEQUENCE [LARGE SCALE GENOMIC DNA]</scope>
    <source>
        <strain evidence="6">HAMBI 2971</strain>
    </source>
</reference>
<dbReference type="CDD" id="cd07377">
    <property type="entry name" value="WHTH_GntR"/>
    <property type="match status" value="1"/>
</dbReference>
<dbReference type="InterPro" id="IPR036390">
    <property type="entry name" value="WH_DNA-bd_sf"/>
</dbReference>
<dbReference type="GO" id="GO:0003700">
    <property type="term" value="F:DNA-binding transcription factor activity"/>
    <property type="evidence" value="ECO:0007669"/>
    <property type="project" value="InterPro"/>
</dbReference>
<dbReference type="SUPFAM" id="SSF46785">
    <property type="entry name" value="Winged helix' DNA-binding domain"/>
    <property type="match status" value="1"/>
</dbReference>
<keyword evidence="3" id="KW-0804">Transcription</keyword>
<name>A0A1C3WZY3_9HYPH</name>
<dbReference type="GO" id="GO:0045892">
    <property type="term" value="P:negative regulation of DNA-templated transcription"/>
    <property type="evidence" value="ECO:0007669"/>
    <property type="project" value="TreeGrafter"/>
</dbReference>
<dbReference type="InterPro" id="IPR050679">
    <property type="entry name" value="Bact_HTH_transcr_reg"/>
</dbReference>
<dbReference type="Proteomes" id="UP000199435">
    <property type="component" value="Unassembled WGS sequence"/>
</dbReference>
<feature type="domain" description="HTH gntR-type" evidence="4">
    <location>
        <begin position="12"/>
        <end position="80"/>
    </location>
</feature>
<dbReference type="Gene3D" id="3.40.1410.10">
    <property type="entry name" value="Chorismate lyase-like"/>
    <property type="match status" value="1"/>
</dbReference>
<proteinExistence type="predicted"/>
<keyword evidence="6" id="KW-1185">Reference proteome</keyword>
<evidence type="ECO:0000256" key="1">
    <source>
        <dbReference type="ARBA" id="ARBA00023015"/>
    </source>
</evidence>
<evidence type="ECO:0000313" key="6">
    <source>
        <dbReference type="Proteomes" id="UP000199435"/>
    </source>
</evidence>
<dbReference type="OrthoDB" id="7334968at2"/>
<protein>
    <submittedName>
        <fullName evidence="5">DNA-binding transcriptional regulator, GntR family</fullName>
    </submittedName>
</protein>
<dbReference type="RefSeq" id="WP_092855181.1">
    <property type="nucleotide sequence ID" value="NZ_FMAH01000049.1"/>
</dbReference>
<dbReference type="PANTHER" id="PTHR44846:SF1">
    <property type="entry name" value="MANNOSYL-D-GLYCERATE TRANSPORT_METABOLISM SYSTEM REPRESSOR MNGR-RELATED"/>
    <property type="match status" value="1"/>
</dbReference>
<dbReference type="Pfam" id="PF07702">
    <property type="entry name" value="UTRA"/>
    <property type="match status" value="1"/>
</dbReference>
<dbReference type="STRING" id="411945.GA0061102_104919"/>
<dbReference type="InterPro" id="IPR036388">
    <property type="entry name" value="WH-like_DNA-bd_sf"/>
</dbReference>
<evidence type="ECO:0000313" key="5">
    <source>
        <dbReference type="EMBL" id="SCB45541.1"/>
    </source>
</evidence>
<keyword evidence="2 5" id="KW-0238">DNA-binding</keyword>
<dbReference type="PROSITE" id="PS50949">
    <property type="entry name" value="HTH_GNTR"/>
    <property type="match status" value="1"/>
</dbReference>
<dbReference type="PANTHER" id="PTHR44846">
    <property type="entry name" value="MANNOSYL-D-GLYCERATE TRANSPORT/METABOLISM SYSTEM REPRESSOR MNGR-RELATED"/>
    <property type="match status" value="1"/>
</dbReference>
<evidence type="ECO:0000256" key="2">
    <source>
        <dbReference type="ARBA" id="ARBA00023125"/>
    </source>
</evidence>
<evidence type="ECO:0000259" key="4">
    <source>
        <dbReference type="PROSITE" id="PS50949"/>
    </source>
</evidence>
<dbReference type="EMBL" id="FMAH01000049">
    <property type="protein sequence ID" value="SCB45541.1"/>
    <property type="molecule type" value="Genomic_DNA"/>
</dbReference>
<organism evidence="5 6">
    <name type="scientific">Rhizobium miluonense</name>
    <dbReference type="NCBI Taxonomy" id="411945"/>
    <lineage>
        <taxon>Bacteria</taxon>
        <taxon>Pseudomonadati</taxon>
        <taxon>Pseudomonadota</taxon>
        <taxon>Alphaproteobacteria</taxon>
        <taxon>Hyphomicrobiales</taxon>
        <taxon>Rhizobiaceae</taxon>
        <taxon>Rhizobium/Agrobacterium group</taxon>
        <taxon>Rhizobium</taxon>
    </lineage>
</organism>
<dbReference type="Gene3D" id="1.10.10.10">
    <property type="entry name" value="Winged helix-like DNA-binding domain superfamily/Winged helix DNA-binding domain"/>
    <property type="match status" value="1"/>
</dbReference>
<accession>A0A1C3WZY3</accession>
<dbReference type="InterPro" id="IPR000524">
    <property type="entry name" value="Tscrpt_reg_HTH_GntR"/>
</dbReference>
<sequence length="240" mass="26508">MAQPKALIGSSSTLYEVVREEIIKRIKNGTYKPEELIPSASALSDEFNVSPITVKRALQDLRSAGFLISIAGKGSFVKKQSRVLRKLDVSRLVLGGDSLKLLSITREKITDATMLAFNPPSEPMLCIRKIVYIDDAPFLYDATYISRDVGDDLIEEFGKTFVISALEKRSIQVTNTDLIIDAAPAGGQVEDVFGIPTGYPLLRRFYKFTTNHKDITVYGMLQAPFDQLACTISLPGKPTK</sequence>
<dbReference type="GO" id="GO:0003677">
    <property type="term" value="F:DNA binding"/>
    <property type="evidence" value="ECO:0007669"/>
    <property type="project" value="UniProtKB-KW"/>
</dbReference>
<keyword evidence="1" id="KW-0805">Transcription regulation</keyword>
<dbReference type="InterPro" id="IPR011663">
    <property type="entry name" value="UTRA"/>
</dbReference>
<dbReference type="InterPro" id="IPR028978">
    <property type="entry name" value="Chorismate_lyase_/UTRA_dom_sf"/>
</dbReference>
<gene>
    <name evidence="5" type="ORF">GA0061102_104919</name>
</gene>
<dbReference type="SUPFAM" id="SSF64288">
    <property type="entry name" value="Chorismate lyase-like"/>
    <property type="match status" value="1"/>
</dbReference>
<dbReference type="Pfam" id="PF00392">
    <property type="entry name" value="GntR"/>
    <property type="match status" value="1"/>
</dbReference>